<evidence type="ECO:0000256" key="5">
    <source>
        <dbReference type="SAM" id="Phobius"/>
    </source>
</evidence>
<dbReference type="Gene3D" id="3.30.565.10">
    <property type="entry name" value="Histidine kinase-like ATPase, C-terminal domain"/>
    <property type="match status" value="1"/>
</dbReference>
<dbReference type="InterPro" id="IPR005467">
    <property type="entry name" value="His_kinase_dom"/>
</dbReference>
<organism evidence="7 10">
    <name type="scientific">Malaciobacter marinus</name>
    <dbReference type="NCBI Taxonomy" id="505249"/>
    <lineage>
        <taxon>Bacteria</taxon>
        <taxon>Pseudomonadati</taxon>
        <taxon>Campylobacterota</taxon>
        <taxon>Epsilonproteobacteria</taxon>
        <taxon>Campylobacterales</taxon>
        <taxon>Arcobacteraceae</taxon>
        <taxon>Malaciobacter</taxon>
    </lineage>
</organism>
<dbReference type="InterPro" id="IPR036890">
    <property type="entry name" value="HATPase_C_sf"/>
</dbReference>
<dbReference type="PROSITE" id="PS50109">
    <property type="entry name" value="HIS_KIN"/>
    <property type="match status" value="1"/>
</dbReference>
<evidence type="ECO:0000313" key="9">
    <source>
        <dbReference type="Proteomes" id="UP000224740"/>
    </source>
</evidence>
<evidence type="ECO:0000256" key="3">
    <source>
        <dbReference type="ARBA" id="ARBA00022553"/>
    </source>
</evidence>
<feature type="domain" description="Histidine kinase" evidence="6">
    <location>
        <begin position="435"/>
        <end position="657"/>
    </location>
</feature>
<dbReference type="InterPro" id="IPR004010">
    <property type="entry name" value="Double_Cache_2"/>
</dbReference>
<dbReference type="RefSeq" id="WP_099310387.1">
    <property type="nucleotide sequence ID" value="NZ_CP032101.1"/>
</dbReference>
<dbReference type="Proteomes" id="UP000224740">
    <property type="component" value="Unassembled WGS sequence"/>
</dbReference>
<reference evidence="8" key="2">
    <citation type="submission" date="2017-09" db="EMBL/GenBank/DDBJ databases">
        <authorList>
            <person name="Perez-Cataluna A."/>
            <person name="Figueras M.J."/>
            <person name="Salas-Masso N."/>
        </authorList>
    </citation>
    <scope>NUCLEOTIDE SEQUENCE</scope>
    <source>
        <strain evidence="8">CECT 7727</strain>
    </source>
</reference>
<feature type="transmembrane region" description="Helical" evidence="5">
    <location>
        <begin position="7"/>
        <end position="28"/>
    </location>
</feature>
<keyword evidence="4" id="KW-0175">Coiled coil</keyword>
<evidence type="ECO:0000259" key="6">
    <source>
        <dbReference type="PROSITE" id="PS50109"/>
    </source>
</evidence>
<keyword evidence="3" id="KW-0597">Phosphoprotein</keyword>
<dbReference type="GO" id="GO:0000155">
    <property type="term" value="F:phosphorelay sensor kinase activity"/>
    <property type="evidence" value="ECO:0007669"/>
    <property type="project" value="InterPro"/>
</dbReference>
<dbReference type="SMART" id="SM00388">
    <property type="entry name" value="HisKA"/>
    <property type="match status" value="1"/>
</dbReference>
<dbReference type="Gene3D" id="1.10.287.130">
    <property type="match status" value="1"/>
</dbReference>
<dbReference type="PRINTS" id="PR00344">
    <property type="entry name" value="BCTRLSENSOR"/>
</dbReference>
<keyword evidence="5" id="KW-0472">Membrane</keyword>
<dbReference type="InterPro" id="IPR003661">
    <property type="entry name" value="HisK_dim/P_dom"/>
</dbReference>
<sequence>MFQEKNLSKLIIFTPIILIILLTTLVTYTQVRSTEKKFNEDISRLKEKLILEEKNKLSQKLTTMDDYIKYKKTTQKQIMNEKIKKRVEMAYDIILNKYNTYTGIASNKEIKKDLIQSLTQIRFENDTYYFVLEDRKKTIIPYLYPINKKLEHQNIIDIESKEHQNFLQKYRKTFRKLNEGFIQYLFKKPNSSIKYEKISYIKKFEPFNWFVGYGKYKSDIDKQIKEEVVNRVEFIKNSSKQTIVIYNKDLKNITRTKLENFVLTDLKLHIERKFNLKDFEKINFYWTKNYEKLIAYKLIKDWNWVILTSIDLRNLENSIIDVLGTKKNEEDKFLNNSIKIAFLVILFGSLLTLLLSKKIEMIFKKYKTNIESQKCALKNMNATLESKVNEKTEELEKLNMRLKDKVDEEVLKNRKKDQMLFNQSKMASMGEMIGNIAHQWRQPLSTISTAASGMSIKIDYELASKEELKKDLEIIVDTTQYLSHTIEDFRSFFKPTKEKEKFSLVKLIKKDINIMNSAFKNNFIEVVYEFEDVELNTIQNELTQSILNILTNAKDALTQNSSKNRLIIMKNFIKGSFVFITIQDNGGGIDEKIMDKIFEPYFTTKHQSQGTGIGLYMTREIIVKHLNGTIKVKNKNFKHKEKEYLGACFEIKLPLDSLT</sequence>
<evidence type="ECO:0000313" key="7">
    <source>
        <dbReference type="EMBL" id="AXX87944.1"/>
    </source>
</evidence>
<evidence type="ECO:0000256" key="2">
    <source>
        <dbReference type="ARBA" id="ARBA00012438"/>
    </source>
</evidence>
<gene>
    <name evidence="7" type="ORF">AMRN_2232</name>
    <name evidence="8" type="ORF">CPH92_03435</name>
</gene>
<dbReference type="SUPFAM" id="SSF47384">
    <property type="entry name" value="Homodimeric domain of signal transducing histidine kinase"/>
    <property type="match status" value="1"/>
</dbReference>
<evidence type="ECO:0000256" key="1">
    <source>
        <dbReference type="ARBA" id="ARBA00000085"/>
    </source>
</evidence>
<evidence type="ECO:0000313" key="8">
    <source>
        <dbReference type="EMBL" id="PHO15998.1"/>
    </source>
</evidence>
<dbReference type="SMART" id="SM00387">
    <property type="entry name" value="HATPase_c"/>
    <property type="match status" value="1"/>
</dbReference>
<dbReference type="Proteomes" id="UP000264693">
    <property type="component" value="Chromosome"/>
</dbReference>
<dbReference type="EMBL" id="NXAO01000015">
    <property type="protein sequence ID" value="PHO15998.1"/>
    <property type="molecule type" value="Genomic_DNA"/>
</dbReference>
<protein>
    <recommendedName>
        <fullName evidence="2">histidine kinase</fullName>
        <ecNumber evidence="2">2.7.13.3</ecNumber>
    </recommendedName>
</protein>
<dbReference type="EC" id="2.7.13.3" evidence="2"/>
<dbReference type="InterPro" id="IPR036097">
    <property type="entry name" value="HisK_dim/P_sf"/>
</dbReference>
<dbReference type="Pfam" id="PF00512">
    <property type="entry name" value="HisKA"/>
    <property type="match status" value="1"/>
</dbReference>
<name>A0A347TMW6_9BACT</name>
<evidence type="ECO:0000256" key="4">
    <source>
        <dbReference type="SAM" id="Coils"/>
    </source>
</evidence>
<dbReference type="EMBL" id="CP032101">
    <property type="protein sequence ID" value="AXX87944.1"/>
    <property type="molecule type" value="Genomic_DNA"/>
</dbReference>
<reference evidence="7 10" key="3">
    <citation type="submission" date="2018-08" db="EMBL/GenBank/DDBJ databases">
        <title>Complete genome of the Arcobacter marinus type strain JCM 15502.</title>
        <authorList>
            <person name="Miller W.G."/>
            <person name="Yee E."/>
            <person name="Huynh S."/>
            <person name="Parker C.T."/>
        </authorList>
    </citation>
    <scope>NUCLEOTIDE SEQUENCE [LARGE SCALE GENOMIC DNA]</scope>
    <source>
        <strain evidence="7 10">JCM 15502</strain>
    </source>
</reference>
<keyword evidence="5" id="KW-0812">Transmembrane</keyword>
<dbReference type="Gene3D" id="3.30.450.20">
    <property type="entry name" value="PAS domain"/>
    <property type="match status" value="1"/>
</dbReference>
<dbReference type="KEGG" id="amar:AMRN_2232"/>
<dbReference type="InterPro" id="IPR003594">
    <property type="entry name" value="HATPase_dom"/>
</dbReference>
<keyword evidence="5" id="KW-1133">Transmembrane helix</keyword>
<keyword evidence="7" id="KW-0418">Kinase</keyword>
<keyword evidence="9" id="KW-1185">Reference proteome</keyword>
<dbReference type="PANTHER" id="PTHR43065:SF42">
    <property type="entry name" value="TWO-COMPONENT SENSOR PPRA"/>
    <property type="match status" value="1"/>
</dbReference>
<dbReference type="SUPFAM" id="SSF55874">
    <property type="entry name" value="ATPase domain of HSP90 chaperone/DNA topoisomerase II/histidine kinase"/>
    <property type="match status" value="1"/>
</dbReference>
<dbReference type="PANTHER" id="PTHR43065">
    <property type="entry name" value="SENSOR HISTIDINE KINASE"/>
    <property type="match status" value="1"/>
</dbReference>
<dbReference type="InterPro" id="IPR004358">
    <property type="entry name" value="Sig_transdc_His_kin-like_C"/>
</dbReference>
<dbReference type="Pfam" id="PF08269">
    <property type="entry name" value="dCache_2"/>
    <property type="match status" value="1"/>
</dbReference>
<accession>A0A347TMW6</accession>
<feature type="transmembrane region" description="Helical" evidence="5">
    <location>
        <begin position="337"/>
        <end position="355"/>
    </location>
</feature>
<reference evidence="9" key="1">
    <citation type="submission" date="2017-09" db="EMBL/GenBank/DDBJ databases">
        <title>Arcobacter canalis sp. nov., a new species isolated from a water canal contaminated with urban sewage.</title>
        <authorList>
            <person name="Perez-Cataluna A."/>
            <person name="Salas-Masso N."/>
            <person name="Figueras M.J."/>
        </authorList>
    </citation>
    <scope>NUCLEOTIDE SEQUENCE [LARGE SCALE GENOMIC DNA]</scope>
    <source>
        <strain evidence="9">CECT 7727</strain>
    </source>
</reference>
<feature type="coiled-coil region" evidence="4">
    <location>
        <begin position="381"/>
        <end position="408"/>
    </location>
</feature>
<dbReference type="AlphaFoldDB" id="A0A347TMW6"/>
<evidence type="ECO:0000313" key="10">
    <source>
        <dbReference type="Proteomes" id="UP000264693"/>
    </source>
</evidence>
<dbReference type="CDD" id="cd00082">
    <property type="entry name" value="HisKA"/>
    <property type="match status" value="1"/>
</dbReference>
<dbReference type="Pfam" id="PF02518">
    <property type="entry name" value="HATPase_c"/>
    <property type="match status" value="1"/>
</dbReference>
<keyword evidence="7" id="KW-0808">Transferase</keyword>
<comment type="catalytic activity">
    <reaction evidence="1">
        <text>ATP + protein L-histidine = ADP + protein N-phospho-L-histidine.</text>
        <dbReference type="EC" id="2.7.13.3"/>
    </reaction>
</comment>
<proteinExistence type="predicted"/>